<keyword evidence="3" id="KW-0560">Oxidoreductase</keyword>
<evidence type="ECO:0000256" key="1">
    <source>
        <dbReference type="ARBA" id="ARBA00022630"/>
    </source>
</evidence>
<keyword evidence="2" id="KW-0288">FMN</keyword>
<dbReference type="PANTHER" id="PTHR42847">
    <property type="entry name" value="ALKANESULFONATE MONOOXYGENASE"/>
    <property type="match status" value="1"/>
</dbReference>
<keyword evidence="1" id="KW-0285">Flavoprotein</keyword>
<evidence type="ECO:0000313" key="6">
    <source>
        <dbReference type="EMBL" id="GLY69825.1"/>
    </source>
</evidence>
<evidence type="ECO:0000256" key="3">
    <source>
        <dbReference type="ARBA" id="ARBA00023002"/>
    </source>
</evidence>
<dbReference type="InterPro" id="IPR050172">
    <property type="entry name" value="SsuD_RutA_monooxygenase"/>
</dbReference>
<dbReference type="NCBIfam" id="TIGR03619">
    <property type="entry name" value="F420_Rv2161c"/>
    <property type="match status" value="1"/>
</dbReference>
<evidence type="ECO:0000259" key="5">
    <source>
        <dbReference type="Pfam" id="PF00296"/>
    </source>
</evidence>
<dbReference type="Proteomes" id="UP001165136">
    <property type="component" value="Unassembled WGS sequence"/>
</dbReference>
<organism evidence="6 7">
    <name type="scientific">Amycolatopsis taiwanensis</name>
    <dbReference type="NCBI Taxonomy" id="342230"/>
    <lineage>
        <taxon>Bacteria</taxon>
        <taxon>Bacillati</taxon>
        <taxon>Actinomycetota</taxon>
        <taxon>Actinomycetes</taxon>
        <taxon>Pseudonocardiales</taxon>
        <taxon>Pseudonocardiaceae</taxon>
        <taxon>Amycolatopsis</taxon>
    </lineage>
</organism>
<keyword evidence="7" id="KW-1185">Reference proteome</keyword>
<sequence length="272" mass="29742">MKAGITTFVTDQGMPPGPLAKAIEERGFDALLVAEHSHIPVRRETPYPGGEPMPTPYFRPLDPFVALTAAAMTTSRLVLGTSIVLLVQRDVIHTAKEVSSLDLVSGGRVLFGVGAGWNREEMRNHGTDPRTRGALLDERIEALKAIWTHDEAEFHGRFVDFDPIFQWPKPVQKPHPPIYVGGNTRFALERAVRQGVGWMPNSVADPVEVPGQLKPVPSGVSVMVSSVPPRDEILSAYAENGVTQVSLAIPPEPESATLHRLDRLAAIVARYR</sequence>
<dbReference type="AlphaFoldDB" id="A0A9W6R7R6"/>
<protein>
    <submittedName>
        <fullName evidence="6">LLM class F420-dependent oxidoreductase</fullName>
    </submittedName>
</protein>
<dbReference type="RefSeq" id="WP_285489229.1">
    <property type="nucleotide sequence ID" value="NZ_BSTI01000018.1"/>
</dbReference>
<dbReference type="GO" id="GO:0008726">
    <property type="term" value="F:alkanesulfonate monooxygenase activity"/>
    <property type="evidence" value="ECO:0007669"/>
    <property type="project" value="TreeGrafter"/>
</dbReference>
<comment type="caution">
    <text evidence="6">The sequence shown here is derived from an EMBL/GenBank/DDBJ whole genome shotgun (WGS) entry which is preliminary data.</text>
</comment>
<dbReference type="PANTHER" id="PTHR42847:SF4">
    <property type="entry name" value="ALKANESULFONATE MONOOXYGENASE-RELATED"/>
    <property type="match status" value="1"/>
</dbReference>
<dbReference type="GO" id="GO:0046306">
    <property type="term" value="P:alkanesulfonate catabolic process"/>
    <property type="evidence" value="ECO:0007669"/>
    <property type="project" value="TreeGrafter"/>
</dbReference>
<dbReference type="SUPFAM" id="SSF51679">
    <property type="entry name" value="Bacterial luciferase-like"/>
    <property type="match status" value="1"/>
</dbReference>
<evidence type="ECO:0000313" key="7">
    <source>
        <dbReference type="Proteomes" id="UP001165136"/>
    </source>
</evidence>
<keyword evidence="4" id="KW-0503">Monooxygenase</keyword>
<dbReference type="InterPro" id="IPR011251">
    <property type="entry name" value="Luciferase-like_dom"/>
</dbReference>
<feature type="domain" description="Luciferase-like" evidence="5">
    <location>
        <begin position="19"/>
        <end position="206"/>
    </location>
</feature>
<dbReference type="EMBL" id="BSTI01000018">
    <property type="protein sequence ID" value="GLY69825.1"/>
    <property type="molecule type" value="Genomic_DNA"/>
</dbReference>
<accession>A0A9W6R7R6</accession>
<proteinExistence type="predicted"/>
<gene>
    <name evidence="6" type="ORF">Atai01_64440</name>
</gene>
<reference evidence="6" key="1">
    <citation type="submission" date="2023-03" db="EMBL/GenBank/DDBJ databases">
        <title>Amycolatopsis taiwanensis NBRC 103393.</title>
        <authorList>
            <person name="Ichikawa N."/>
            <person name="Sato H."/>
            <person name="Tonouchi N."/>
        </authorList>
    </citation>
    <scope>NUCLEOTIDE SEQUENCE</scope>
    <source>
        <strain evidence="6">NBRC 103393</strain>
    </source>
</reference>
<evidence type="ECO:0000256" key="4">
    <source>
        <dbReference type="ARBA" id="ARBA00023033"/>
    </source>
</evidence>
<dbReference type="Gene3D" id="3.20.20.30">
    <property type="entry name" value="Luciferase-like domain"/>
    <property type="match status" value="1"/>
</dbReference>
<name>A0A9W6R7R6_9PSEU</name>
<dbReference type="InterPro" id="IPR019921">
    <property type="entry name" value="Lucif-like_OxRdtase_Rv2161c"/>
</dbReference>
<evidence type="ECO:0000256" key="2">
    <source>
        <dbReference type="ARBA" id="ARBA00022643"/>
    </source>
</evidence>
<dbReference type="Pfam" id="PF00296">
    <property type="entry name" value="Bac_luciferase"/>
    <property type="match status" value="1"/>
</dbReference>
<dbReference type="InterPro" id="IPR036661">
    <property type="entry name" value="Luciferase-like_sf"/>
</dbReference>